<dbReference type="InterPro" id="IPR010982">
    <property type="entry name" value="Lambda_DNA-bd_dom_sf"/>
</dbReference>
<evidence type="ECO:0000313" key="2">
    <source>
        <dbReference type="EMBL" id="RDI48940.1"/>
    </source>
</evidence>
<dbReference type="Proteomes" id="UP000255355">
    <property type="component" value="Unassembled WGS sequence"/>
</dbReference>
<dbReference type="STRING" id="1210089.GCA_001613165_00555"/>
<gene>
    <name evidence="2" type="ORF">DFR68_10765</name>
</gene>
<dbReference type="InterPro" id="IPR043917">
    <property type="entry name" value="DUF5753"/>
</dbReference>
<dbReference type="OrthoDB" id="4285266at2"/>
<accession>A0A370GZ52</accession>
<dbReference type="Pfam" id="PF19054">
    <property type="entry name" value="DUF5753"/>
    <property type="match status" value="1"/>
</dbReference>
<evidence type="ECO:0000313" key="3">
    <source>
        <dbReference type="Proteomes" id="UP000255355"/>
    </source>
</evidence>
<dbReference type="SUPFAM" id="SSF47413">
    <property type="entry name" value="lambda repressor-like DNA-binding domains"/>
    <property type="match status" value="1"/>
</dbReference>
<comment type="caution">
    <text evidence="2">The sequence shown here is derived from an EMBL/GenBank/DDBJ whole genome shotgun (WGS) entry which is preliminary data.</text>
</comment>
<sequence length="301" mass="33972">MTNGHDNDDVEPAVAERGPTVLRIALGSWLRRLREDCGISREDAGDSIRGSHAKITRLERGQTGYKERDVRDLLTLYGVHDPERRETYLDMARRANQPGWWHSYNDLLPSWFETYLGLEHAATTIRTYEPQFIPGLLQTADYIRSLLAGGPPGETERRVAMRMRRQQILTRREAPTVWAVIDESALRRPVGGPEIMLAQIDHLLHTAATLPNVRIQVLPFSAGGSASPGCPFSILRFRETELADIVYTEQLTSSVYLDKQRDVQAYMSAMDRLSVQALAPRASIEFLTAARRDMGEQDRTG</sequence>
<proteinExistence type="predicted"/>
<dbReference type="RefSeq" id="WP_068013491.1">
    <property type="nucleotide sequence ID" value="NZ_QQAZ01000007.1"/>
</dbReference>
<dbReference type="AlphaFoldDB" id="A0A370GZ52"/>
<organism evidence="2 3">
    <name type="scientific">Nocardia mexicana</name>
    <dbReference type="NCBI Taxonomy" id="279262"/>
    <lineage>
        <taxon>Bacteria</taxon>
        <taxon>Bacillati</taxon>
        <taxon>Actinomycetota</taxon>
        <taxon>Actinomycetes</taxon>
        <taxon>Mycobacteriales</taxon>
        <taxon>Nocardiaceae</taxon>
        <taxon>Nocardia</taxon>
    </lineage>
</organism>
<dbReference type="EMBL" id="QQAZ01000007">
    <property type="protein sequence ID" value="RDI48940.1"/>
    <property type="molecule type" value="Genomic_DNA"/>
</dbReference>
<dbReference type="SMART" id="SM00530">
    <property type="entry name" value="HTH_XRE"/>
    <property type="match status" value="1"/>
</dbReference>
<dbReference type="Pfam" id="PF13560">
    <property type="entry name" value="HTH_31"/>
    <property type="match status" value="1"/>
</dbReference>
<dbReference type="InterPro" id="IPR001387">
    <property type="entry name" value="Cro/C1-type_HTH"/>
</dbReference>
<evidence type="ECO:0000259" key="1">
    <source>
        <dbReference type="PROSITE" id="PS50943"/>
    </source>
</evidence>
<dbReference type="GO" id="GO:0003677">
    <property type="term" value="F:DNA binding"/>
    <property type="evidence" value="ECO:0007669"/>
    <property type="project" value="InterPro"/>
</dbReference>
<dbReference type="CDD" id="cd00093">
    <property type="entry name" value="HTH_XRE"/>
    <property type="match status" value="1"/>
</dbReference>
<dbReference type="PROSITE" id="PS50943">
    <property type="entry name" value="HTH_CROC1"/>
    <property type="match status" value="1"/>
</dbReference>
<protein>
    <submittedName>
        <fullName evidence="2">Helix-turn-helix protein</fullName>
    </submittedName>
</protein>
<reference evidence="2 3" key="1">
    <citation type="submission" date="2018-07" db="EMBL/GenBank/DDBJ databases">
        <title>Genomic Encyclopedia of Type Strains, Phase IV (KMG-IV): sequencing the most valuable type-strain genomes for metagenomic binning, comparative biology and taxonomic classification.</title>
        <authorList>
            <person name="Goeker M."/>
        </authorList>
    </citation>
    <scope>NUCLEOTIDE SEQUENCE [LARGE SCALE GENOMIC DNA]</scope>
    <source>
        <strain evidence="2 3">DSM 44952</strain>
    </source>
</reference>
<feature type="domain" description="HTH cro/C1-type" evidence="1">
    <location>
        <begin position="30"/>
        <end position="84"/>
    </location>
</feature>
<name>A0A370GZ52_9NOCA</name>
<keyword evidence="3" id="KW-1185">Reference proteome</keyword>
<dbReference type="Gene3D" id="1.10.260.40">
    <property type="entry name" value="lambda repressor-like DNA-binding domains"/>
    <property type="match status" value="1"/>
</dbReference>